<feature type="transmembrane region" description="Helical" evidence="2">
    <location>
        <begin position="182"/>
        <end position="210"/>
    </location>
</feature>
<evidence type="ECO:0000259" key="3">
    <source>
        <dbReference type="Pfam" id="PF14219"/>
    </source>
</evidence>
<accession>A0ABR7WC11</accession>
<dbReference type="InterPro" id="IPR025565">
    <property type="entry name" value="DUF4328"/>
</dbReference>
<protein>
    <submittedName>
        <fullName evidence="4">DUF4328 domain-containing protein</fullName>
    </submittedName>
</protein>
<feature type="region of interest" description="Disordered" evidence="1">
    <location>
        <begin position="30"/>
        <end position="76"/>
    </location>
</feature>
<keyword evidence="5" id="KW-1185">Reference proteome</keyword>
<feature type="transmembrane region" description="Helical" evidence="2">
    <location>
        <begin position="231"/>
        <end position="252"/>
    </location>
</feature>
<reference evidence="4 5" key="1">
    <citation type="submission" date="2020-09" db="EMBL/GenBank/DDBJ databases">
        <title>Novel species in genus Gordonia.</title>
        <authorList>
            <person name="Zhang G."/>
        </authorList>
    </citation>
    <scope>NUCLEOTIDE SEQUENCE [LARGE SCALE GENOMIC DNA]</scope>
    <source>
        <strain evidence="4 5">ON-33</strain>
    </source>
</reference>
<feature type="transmembrane region" description="Helical" evidence="2">
    <location>
        <begin position="272"/>
        <end position="292"/>
    </location>
</feature>
<dbReference type="Pfam" id="PF14219">
    <property type="entry name" value="DUF4328"/>
    <property type="match status" value="1"/>
</dbReference>
<dbReference type="EMBL" id="JACWMS010000002">
    <property type="protein sequence ID" value="MBD1320336.1"/>
    <property type="molecule type" value="Genomic_DNA"/>
</dbReference>
<feature type="transmembrane region" description="Helical" evidence="2">
    <location>
        <begin position="141"/>
        <end position="162"/>
    </location>
</feature>
<evidence type="ECO:0000313" key="5">
    <source>
        <dbReference type="Proteomes" id="UP000602395"/>
    </source>
</evidence>
<keyword evidence="2" id="KW-0472">Membrane</keyword>
<evidence type="ECO:0000313" key="4">
    <source>
        <dbReference type="EMBL" id="MBD1320336.1"/>
    </source>
</evidence>
<evidence type="ECO:0000256" key="2">
    <source>
        <dbReference type="SAM" id="Phobius"/>
    </source>
</evidence>
<feature type="compositionally biased region" description="Polar residues" evidence="1">
    <location>
        <begin position="61"/>
        <end position="74"/>
    </location>
</feature>
<keyword evidence="2" id="KW-0812">Transmembrane</keyword>
<feature type="domain" description="DUF4328" evidence="3">
    <location>
        <begin position="180"/>
        <end position="320"/>
    </location>
</feature>
<dbReference type="Proteomes" id="UP000602395">
    <property type="component" value="Unassembled WGS sequence"/>
</dbReference>
<name>A0ABR7WC11_9ACTN</name>
<organism evidence="4 5">
    <name type="scientific">Gordonia hankookensis</name>
    <dbReference type="NCBI Taxonomy" id="589403"/>
    <lineage>
        <taxon>Bacteria</taxon>
        <taxon>Bacillati</taxon>
        <taxon>Actinomycetota</taxon>
        <taxon>Actinomycetes</taxon>
        <taxon>Mycobacteriales</taxon>
        <taxon>Gordoniaceae</taxon>
        <taxon>Gordonia</taxon>
    </lineage>
</organism>
<keyword evidence="2" id="KW-1133">Transmembrane helix</keyword>
<gene>
    <name evidence="4" type="ORF">IDF66_12145</name>
</gene>
<feature type="transmembrane region" description="Helical" evidence="2">
    <location>
        <begin position="304"/>
        <end position="323"/>
    </location>
</feature>
<comment type="caution">
    <text evidence="4">The sequence shown here is derived from an EMBL/GenBank/DDBJ whole genome shotgun (WGS) entry which is preliminary data.</text>
</comment>
<sequence length="347" mass="37747">MIDLCPRCRIQAPHRPGRERCPRCGGPLRVVDSDLIGDPGGAVETRRGPSASPRETPVRPTASSATGQPSSGPRSSRLYRARHVRWVARRPPEAIPARRLAVPPGPRPIPRYVYVPRWGLRDVPVEPGADHRNPLEALTAALLHALRLLAGALGLAAIVHLLRYVLLVVNRSVPVAGWTDRASAFLVIFAGLVAFGVFVYATVVFTRWIITLRDDAYRRHALRDPRPRWQIALLAAVPLVNVAGAAVLLHEVARIRDDLEAERTRSRLTKLWVAWALVNVLAAIAVVTRIVATASGSIQTSANGLAAVVISSAVSGVFAWWLGTRLMAIFGAPQDEPVPSRRWVAVA</sequence>
<proteinExistence type="predicted"/>
<evidence type="ECO:0000256" key="1">
    <source>
        <dbReference type="SAM" id="MobiDB-lite"/>
    </source>
</evidence>